<organism evidence="5 6">
    <name type="scientific">Pelagibius litoralis</name>
    <dbReference type="NCBI Taxonomy" id="374515"/>
    <lineage>
        <taxon>Bacteria</taxon>
        <taxon>Pseudomonadati</taxon>
        <taxon>Pseudomonadota</taxon>
        <taxon>Alphaproteobacteria</taxon>
        <taxon>Rhodospirillales</taxon>
        <taxon>Rhodovibrionaceae</taxon>
        <taxon>Pelagibius</taxon>
    </lineage>
</organism>
<dbReference type="GO" id="GO:0044780">
    <property type="term" value="P:bacterial-type flagellum assembly"/>
    <property type="evidence" value="ECO:0007669"/>
    <property type="project" value="InterPro"/>
</dbReference>
<dbReference type="PANTHER" id="PTHR39190:SF1">
    <property type="entry name" value="FLAGELLAR ASSEMBLY FACTOR FLIW"/>
    <property type="match status" value="1"/>
</dbReference>
<dbReference type="Proteomes" id="UP000761264">
    <property type="component" value="Unassembled WGS sequence"/>
</dbReference>
<feature type="compositionally biased region" description="Low complexity" evidence="4">
    <location>
        <begin position="7"/>
        <end position="24"/>
    </location>
</feature>
<dbReference type="InterPro" id="IPR003775">
    <property type="entry name" value="Flagellar_assembly_factor_FliW"/>
</dbReference>
<dbReference type="EMBL" id="JAAQPH010000009">
    <property type="protein sequence ID" value="NIA69463.1"/>
    <property type="molecule type" value="Genomic_DNA"/>
</dbReference>
<feature type="region of interest" description="Disordered" evidence="4">
    <location>
        <begin position="1"/>
        <end position="26"/>
    </location>
</feature>
<reference evidence="5" key="1">
    <citation type="submission" date="2020-03" db="EMBL/GenBank/DDBJ databases">
        <title>Genome of Pelagibius litoralis DSM 21314T.</title>
        <authorList>
            <person name="Wang G."/>
        </authorList>
    </citation>
    <scope>NUCLEOTIDE SEQUENCE</scope>
    <source>
        <strain evidence="5">DSM 21314</strain>
    </source>
</reference>
<dbReference type="RefSeq" id="WP_167225106.1">
    <property type="nucleotide sequence ID" value="NZ_JAAQPH010000009.1"/>
</dbReference>
<keyword evidence="5" id="KW-0969">Cilium</keyword>
<evidence type="ECO:0000256" key="2">
    <source>
        <dbReference type="ARBA" id="ARBA00022795"/>
    </source>
</evidence>
<keyword evidence="5" id="KW-0966">Cell projection</keyword>
<evidence type="ECO:0000256" key="4">
    <source>
        <dbReference type="SAM" id="MobiDB-lite"/>
    </source>
</evidence>
<keyword evidence="2" id="KW-1005">Bacterial flagellum biogenesis</keyword>
<evidence type="ECO:0000313" key="5">
    <source>
        <dbReference type="EMBL" id="NIA69463.1"/>
    </source>
</evidence>
<protein>
    <submittedName>
        <fullName evidence="5">Flagellar assembly protein FliW</fullName>
    </submittedName>
</protein>
<keyword evidence="1" id="KW-0963">Cytoplasm</keyword>
<evidence type="ECO:0000256" key="1">
    <source>
        <dbReference type="ARBA" id="ARBA00022490"/>
    </source>
</evidence>
<dbReference type="GO" id="GO:0006417">
    <property type="term" value="P:regulation of translation"/>
    <property type="evidence" value="ECO:0007669"/>
    <property type="project" value="UniProtKB-KW"/>
</dbReference>
<dbReference type="SUPFAM" id="SSF141457">
    <property type="entry name" value="BH3618-like"/>
    <property type="match status" value="1"/>
</dbReference>
<gene>
    <name evidence="5" type="ORF">HBA54_12755</name>
</gene>
<keyword evidence="3" id="KW-0810">Translation regulation</keyword>
<comment type="caution">
    <text evidence="5">The sequence shown here is derived from an EMBL/GenBank/DDBJ whole genome shotgun (WGS) entry which is preliminary data.</text>
</comment>
<evidence type="ECO:0000256" key="3">
    <source>
        <dbReference type="ARBA" id="ARBA00022845"/>
    </source>
</evidence>
<evidence type="ECO:0000313" key="6">
    <source>
        <dbReference type="Proteomes" id="UP000761264"/>
    </source>
</evidence>
<dbReference type="Pfam" id="PF02623">
    <property type="entry name" value="FliW"/>
    <property type="match status" value="1"/>
</dbReference>
<dbReference type="PANTHER" id="PTHR39190">
    <property type="entry name" value="FLAGELLAR ASSEMBLY FACTOR FLIW"/>
    <property type="match status" value="1"/>
</dbReference>
<sequence length="170" mass="18470">MPREQMAAKMAAPAAPGAIASATPSEGVKTKTIDTRFGTIEFDLNQALTFPKAIPGFVGYQSFGLAMVPSETQSSFMLLQALEPTDLSFIVLPYDPAAALIETKDVEAAQQQLGIAPADCAVMLIATFRKLGSSFETSVNMRAPIFIDTTNRLAWQHIMTNDRYDVRHTL</sequence>
<name>A0A967K6V0_9PROT</name>
<dbReference type="AlphaFoldDB" id="A0A967K6V0"/>
<accession>A0A967K6V0</accession>
<dbReference type="Gene3D" id="2.30.290.10">
    <property type="entry name" value="BH3618-like"/>
    <property type="match status" value="1"/>
</dbReference>
<keyword evidence="5" id="KW-0282">Flagellum</keyword>
<proteinExistence type="predicted"/>
<keyword evidence="6" id="KW-1185">Reference proteome</keyword>
<dbReference type="InterPro" id="IPR024046">
    <property type="entry name" value="Flagellar_assmbl_FliW_dom_sf"/>
</dbReference>